<name>A0A336LMZ2_CULSO</name>
<dbReference type="VEuPathDB" id="VectorBase:CSON013233"/>
<dbReference type="AlphaFoldDB" id="A0A336LMZ2"/>
<dbReference type="EMBL" id="UFQT01000065">
    <property type="protein sequence ID" value="SSX19320.1"/>
    <property type="molecule type" value="Genomic_DNA"/>
</dbReference>
<protein>
    <submittedName>
        <fullName evidence="2">CSON013233 protein</fullName>
    </submittedName>
</protein>
<reference evidence="2" key="1">
    <citation type="submission" date="2018-07" db="EMBL/GenBank/DDBJ databases">
        <authorList>
            <person name="Quirk P.G."/>
            <person name="Krulwich T.A."/>
        </authorList>
    </citation>
    <scope>NUCLEOTIDE SEQUENCE</scope>
</reference>
<dbReference type="InterPro" id="IPR040676">
    <property type="entry name" value="DUF5641"/>
</dbReference>
<dbReference type="Pfam" id="PF18701">
    <property type="entry name" value="DUF5641"/>
    <property type="match status" value="1"/>
</dbReference>
<accession>A0A336LMZ2</accession>
<dbReference type="PANTHER" id="PTHR47331:SF2">
    <property type="match status" value="1"/>
</dbReference>
<feature type="domain" description="DUF5641" evidence="1">
    <location>
        <begin position="316"/>
        <end position="396"/>
    </location>
</feature>
<sequence length="437" mass="51507">MFMRFVWKDQYDLKKVLAWIVRQLSCLKTFATNKVSIIHDNSNSNKRMLVKSEENLGDILFRRTNIFNSKNFDLWWYVLETLIQSILTKQLIDSDLKCNEVQIIQSEQKFLIHSVTIKQTFFKNLLEKFETHSYVIKVLAHVNEFINNLKLIPKTVGRLTFTELLRARFHLFGDCKNRHNVKSKSTMKSHELPSNHKLSSLSPFVDKETNLIMVGGRLRHVGISEARKHSFILPYKDVVARKSFIVHHEILVHCGPTLLLPQPKLQGQILSKSVMNCSVDFVEPIKTKLHEAVHIEAVPSFKSEGFIAALRQFVARRVQHMLQYFWKLWLSDYCSDLQKRYKWRKEYENSKVNNLVIKDDNLNPTKWKARRVSELSPDGSRIVIVKLLVNEETRKLHLLKCMQWWLVMFIEKCVERRRENYHSTPDMAMTHLFKISG</sequence>
<dbReference type="PANTHER" id="PTHR47331">
    <property type="entry name" value="PHD-TYPE DOMAIN-CONTAINING PROTEIN"/>
    <property type="match status" value="1"/>
</dbReference>
<evidence type="ECO:0000313" key="2">
    <source>
        <dbReference type="EMBL" id="SSX19320.1"/>
    </source>
</evidence>
<organism evidence="2">
    <name type="scientific">Culicoides sonorensis</name>
    <name type="common">Biting midge</name>
    <dbReference type="NCBI Taxonomy" id="179676"/>
    <lineage>
        <taxon>Eukaryota</taxon>
        <taxon>Metazoa</taxon>
        <taxon>Ecdysozoa</taxon>
        <taxon>Arthropoda</taxon>
        <taxon>Hexapoda</taxon>
        <taxon>Insecta</taxon>
        <taxon>Pterygota</taxon>
        <taxon>Neoptera</taxon>
        <taxon>Endopterygota</taxon>
        <taxon>Diptera</taxon>
        <taxon>Nematocera</taxon>
        <taxon>Chironomoidea</taxon>
        <taxon>Ceratopogonidae</taxon>
        <taxon>Ceratopogoninae</taxon>
        <taxon>Culicoides</taxon>
        <taxon>Monoculicoides</taxon>
    </lineage>
</organism>
<proteinExistence type="predicted"/>
<evidence type="ECO:0000259" key="1">
    <source>
        <dbReference type="Pfam" id="PF18701"/>
    </source>
</evidence>
<gene>
    <name evidence="2" type="primary">CSON013233</name>
</gene>